<dbReference type="InterPro" id="IPR046136">
    <property type="entry name" value="DUF6138"/>
</dbReference>
<gene>
    <name evidence="1" type="ORF">PQ456_16145</name>
</gene>
<dbReference type="AlphaFoldDB" id="A0AAX3LZ25"/>
<dbReference type="Pfam" id="PF19635">
    <property type="entry name" value="DUF6138"/>
    <property type="match status" value="1"/>
</dbReference>
<protein>
    <submittedName>
        <fullName evidence="1">DUF6138 family protein</fullName>
    </submittedName>
</protein>
<proteinExistence type="predicted"/>
<dbReference type="EMBL" id="CP117416">
    <property type="protein sequence ID" value="WCT54721.1"/>
    <property type="molecule type" value="Genomic_DNA"/>
</dbReference>
<evidence type="ECO:0000313" key="2">
    <source>
        <dbReference type="Proteomes" id="UP001220509"/>
    </source>
</evidence>
<keyword evidence="2" id="KW-1185">Reference proteome</keyword>
<sequence>MHPHIELLLSETWSQLEPLYLAEKKRIDEFPRYSPLQAGLRDYFKVGYRKGKSSYKQGSFFIEVEEPFSWSDSAYTWESEVFIDDLSPTLLQEEYAPALQQRLHTLFMSDEYGSHFFDYRFTVSFAFENEQGEPLYVHTEQWINPDKLQSLQQALNDFIDRKIKSDLPILPQKEDLFFFANLMLNQDVVPLDVQNVSSLFEHTDTKLITFRELYSDWQSTSRLALLHWANEIFLPRYFDMESEYNTTLHLKSADMLPAIDAKELELLIYTALRIGKSNADQRQTYLEYAVQLHSDQAEIYLRQGSGTIESERKTDLFHGKANDILQTIQIKLTAEEESNYREALTYICDLLRTGFPHEYQLKYSSKSKSLLPVKGLAKSPLHRFFANALQYPALHPLIAEYGELAMQEFAWYSDVEPGEKSVMPGTYAILGLGLYSTDYFPLLIQYMQMVDTEHQSAQDHYAEALVEAHGMDVSLVSVLMSILVASGQSAKPIKGWTAYIERPEIILAWDHQLQTIEDYQRDQVLYRLCGSAAKQKSFIQKAEKLRSSKS</sequence>
<dbReference type="KEGG" id="pka:PQ456_16145"/>
<evidence type="ECO:0000313" key="1">
    <source>
        <dbReference type="EMBL" id="WCT54721.1"/>
    </source>
</evidence>
<name>A0AAX3LZ25_9BACL</name>
<reference evidence="1 2" key="1">
    <citation type="submission" date="2023-02" db="EMBL/GenBank/DDBJ databases">
        <title>Genome sequence of Paenibacillus kyungheensis KACC 18744.</title>
        <authorList>
            <person name="Kim S."/>
            <person name="Heo J."/>
            <person name="Kwon S.-W."/>
        </authorList>
    </citation>
    <scope>NUCLEOTIDE SEQUENCE [LARGE SCALE GENOMIC DNA]</scope>
    <source>
        <strain evidence="1 2">KACC 18744</strain>
    </source>
</reference>
<dbReference type="RefSeq" id="WP_273613208.1">
    <property type="nucleotide sequence ID" value="NZ_CP117416.1"/>
</dbReference>
<accession>A0AAX3LZ25</accession>
<dbReference type="Proteomes" id="UP001220509">
    <property type="component" value="Chromosome"/>
</dbReference>
<organism evidence="1 2">
    <name type="scientific">Paenibacillus kyungheensis</name>
    <dbReference type="NCBI Taxonomy" id="1452732"/>
    <lineage>
        <taxon>Bacteria</taxon>
        <taxon>Bacillati</taxon>
        <taxon>Bacillota</taxon>
        <taxon>Bacilli</taxon>
        <taxon>Bacillales</taxon>
        <taxon>Paenibacillaceae</taxon>
        <taxon>Paenibacillus</taxon>
    </lineage>
</organism>